<proteinExistence type="inferred from homology"/>
<dbReference type="Pfam" id="PF01743">
    <property type="entry name" value="PolyA_pol"/>
    <property type="match status" value="1"/>
</dbReference>
<dbReference type="Pfam" id="PF12627">
    <property type="entry name" value="PolyA_pol_RNAbd"/>
    <property type="match status" value="1"/>
</dbReference>
<dbReference type="InterPro" id="IPR043519">
    <property type="entry name" value="NT_sf"/>
</dbReference>
<protein>
    <submittedName>
        <fullName evidence="13">CCA-adding enzyme</fullName>
        <ecNumber evidence="13">2.7.7.72</ecNumber>
    </submittedName>
</protein>
<dbReference type="Gene3D" id="1.10.246.80">
    <property type="match status" value="1"/>
</dbReference>
<comment type="caution">
    <text evidence="13">The sequence shown here is derived from an EMBL/GenBank/DDBJ whole genome shotgun (WGS) entry which is preliminary data.</text>
</comment>
<dbReference type="PANTHER" id="PTHR46173">
    <property type="entry name" value="CCA TRNA NUCLEOTIDYLTRANSFERASE 1, MITOCHONDRIAL"/>
    <property type="match status" value="1"/>
</dbReference>
<feature type="domain" description="Poly A polymerase head" evidence="10">
    <location>
        <begin position="45"/>
        <end position="168"/>
    </location>
</feature>
<evidence type="ECO:0000256" key="7">
    <source>
        <dbReference type="ARBA" id="ARBA00022842"/>
    </source>
</evidence>
<dbReference type="SUPFAM" id="SSF81891">
    <property type="entry name" value="Poly A polymerase C-terminal region-like"/>
    <property type="match status" value="1"/>
</dbReference>
<evidence type="ECO:0000259" key="10">
    <source>
        <dbReference type="Pfam" id="PF01743"/>
    </source>
</evidence>
<dbReference type="OrthoDB" id="9805698at2"/>
<reference evidence="13 14" key="1">
    <citation type="submission" date="2018-03" db="EMBL/GenBank/DDBJ databases">
        <title>Draft Genome Sequences of the Obligatory Marine Myxobacteria Enhygromyxa salina SWB007.</title>
        <authorList>
            <person name="Poehlein A."/>
            <person name="Moghaddam J.A."/>
            <person name="Harms H."/>
            <person name="Alanjari M."/>
            <person name="Koenig G.M."/>
            <person name="Daniel R."/>
            <person name="Schaeberle T.F."/>
        </authorList>
    </citation>
    <scope>NUCLEOTIDE SEQUENCE [LARGE SCALE GENOMIC DNA]</scope>
    <source>
        <strain evidence="13 14">SWB007</strain>
    </source>
</reference>
<keyword evidence="5" id="KW-0479">Metal-binding</keyword>
<evidence type="ECO:0000259" key="12">
    <source>
        <dbReference type="Pfam" id="PF13735"/>
    </source>
</evidence>
<evidence type="ECO:0000313" key="14">
    <source>
        <dbReference type="Proteomes" id="UP000238823"/>
    </source>
</evidence>
<dbReference type="GO" id="GO:0000166">
    <property type="term" value="F:nucleotide binding"/>
    <property type="evidence" value="ECO:0007669"/>
    <property type="project" value="UniProtKB-KW"/>
</dbReference>
<dbReference type="GO" id="GO:0008033">
    <property type="term" value="P:tRNA processing"/>
    <property type="evidence" value="ECO:0007669"/>
    <property type="project" value="UniProtKB-KW"/>
</dbReference>
<evidence type="ECO:0000256" key="5">
    <source>
        <dbReference type="ARBA" id="ARBA00022723"/>
    </source>
</evidence>
<dbReference type="Gene3D" id="1.10.3090.10">
    <property type="entry name" value="cca-adding enzyme, domain 2"/>
    <property type="match status" value="1"/>
</dbReference>
<sequence length="428" mass="46182">MTERERQTAPRDCDEARERMRGVVIPSAIMAVLETLARAGFHGVVVGGAVRDALLGADGGDWDVASDATPQEVIELFPRTIPTGIEHGTVTVLSGSGEQRHAVELTTFRGEGVYHDGRRPSEVVFLRALEDDLARRDLTINAFAWDPLAAVLTDAFGGLEDLRAGLIRAVGDPAARFAEDGLRAMRAVRFAATMRFRLAPETEAAIAGALEVFDKVSRERVRVELVKLLTSVRPSLGLHPMASTGLWDRVLAPLEPLARDQAIEACDRLPARPILRLARLLWPVRYDRTQVETIVDALRPSNDERNSLVRLTSELVDELALAVELPEPGRAAIIRRIFAELDPAYASDASALLELDAQAVATIEAAITGAALTTKQLAIKGGDLIAAGLAAPGPQLGVLLAQLLDAVIEDPSRNNEVALLERARELLG</sequence>
<evidence type="ECO:0000313" key="13">
    <source>
        <dbReference type="EMBL" id="PRQ03966.1"/>
    </source>
</evidence>
<evidence type="ECO:0000256" key="8">
    <source>
        <dbReference type="ARBA" id="ARBA00022884"/>
    </source>
</evidence>
<evidence type="ECO:0000259" key="11">
    <source>
        <dbReference type="Pfam" id="PF12627"/>
    </source>
</evidence>
<keyword evidence="7" id="KW-0460">Magnesium</keyword>
<dbReference type="GO" id="GO:0004810">
    <property type="term" value="F:CCA tRNA nucleotidyltransferase activity"/>
    <property type="evidence" value="ECO:0007669"/>
    <property type="project" value="UniProtKB-EC"/>
</dbReference>
<dbReference type="EMBL" id="PVNL01000105">
    <property type="protein sequence ID" value="PRQ03966.1"/>
    <property type="molecule type" value="Genomic_DNA"/>
</dbReference>
<dbReference type="Proteomes" id="UP000238823">
    <property type="component" value="Unassembled WGS sequence"/>
</dbReference>
<name>A0A2S9YG23_9BACT</name>
<keyword evidence="2 9" id="KW-0808">Transferase</keyword>
<keyword evidence="3" id="KW-0819">tRNA processing</keyword>
<dbReference type="EC" id="2.7.7.72" evidence="13"/>
<dbReference type="InterPro" id="IPR050264">
    <property type="entry name" value="Bact_CCA-adding_enz_type3_sf"/>
</dbReference>
<dbReference type="Gene3D" id="3.30.460.10">
    <property type="entry name" value="Beta Polymerase, domain 2"/>
    <property type="match status" value="1"/>
</dbReference>
<organism evidence="13 14">
    <name type="scientific">Enhygromyxa salina</name>
    <dbReference type="NCBI Taxonomy" id="215803"/>
    <lineage>
        <taxon>Bacteria</taxon>
        <taxon>Pseudomonadati</taxon>
        <taxon>Myxococcota</taxon>
        <taxon>Polyangia</taxon>
        <taxon>Nannocystales</taxon>
        <taxon>Nannocystaceae</taxon>
        <taxon>Enhygromyxa</taxon>
    </lineage>
</organism>
<accession>A0A2S9YG23</accession>
<evidence type="ECO:0000256" key="3">
    <source>
        <dbReference type="ARBA" id="ARBA00022694"/>
    </source>
</evidence>
<keyword evidence="6" id="KW-0547">Nucleotide-binding</keyword>
<dbReference type="SUPFAM" id="SSF81301">
    <property type="entry name" value="Nucleotidyltransferase"/>
    <property type="match status" value="1"/>
</dbReference>
<comment type="similarity">
    <text evidence="9">Belongs to the tRNA nucleotidyltransferase/poly(A) polymerase family.</text>
</comment>
<dbReference type="PANTHER" id="PTHR46173:SF1">
    <property type="entry name" value="CCA TRNA NUCLEOTIDYLTRANSFERASE 1, MITOCHONDRIAL"/>
    <property type="match status" value="1"/>
</dbReference>
<evidence type="ECO:0000256" key="6">
    <source>
        <dbReference type="ARBA" id="ARBA00022741"/>
    </source>
</evidence>
<gene>
    <name evidence="13" type="primary">cca</name>
    <name evidence="13" type="ORF">ENSA7_51630</name>
</gene>
<dbReference type="InterPro" id="IPR032828">
    <property type="entry name" value="PolyA_RNA-bd"/>
</dbReference>
<dbReference type="InterPro" id="IPR002646">
    <property type="entry name" value="PolA_pol_head_dom"/>
</dbReference>
<feature type="domain" description="tRNA nucleotidyltransferase/poly(A) polymerase RNA and SrmB- binding" evidence="11">
    <location>
        <begin position="196"/>
        <end position="251"/>
    </location>
</feature>
<comment type="cofactor">
    <cofactor evidence="1">
        <name>Mg(2+)</name>
        <dbReference type="ChEBI" id="CHEBI:18420"/>
    </cofactor>
</comment>
<evidence type="ECO:0000256" key="2">
    <source>
        <dbReference type="ARBA" id="ARBA00022679"/>
    </source>
</evidence>
<dbReference type="GO" id="GO:0046872">
    <property type="term" value="F:metal ion binding"/>
    <property type="evidence" value="ECO:0007669"/>
    <property type="project" value="UniProtKB-KW"/>
</dbReference>
<feature type="domain" description="CCA-adding enzyme C-terminal" evidence="12">
    <location>
        <begin position="373"/>
        <end position="422"/>
    </location>
</feature>
<dbReference type="AlphaFoldDB" id="A0A2S9YG23"/>
<keyword evidence="4 13" id="KW-0548">Nucleotidyltransferase</keyword>
<keyword evidence="8 9" id="KW-0694">RNA-binding</keyword>
<evidence type="ECO:0000256" key="4">
    <source>
        <dbReference type="ARBA" id="ARBA00022695"/>
    </source>
</evidence>
<dbReference type="RefSeq" id="WP_106092057.1">
    <property type="nucleotide sequence ID" value="NZ_PVNL01000105.1"/>
</dbReference>
<dbReference type="GO" id="GO:0000049">
    <property type="term" value="F:tRNA binding"/>
    <property type="evidence" value="ECO:0007669"/>
    <property type="project" value="TreeGrafter"/>
</dbReference>
<dbReference type="CDD" id="cd05398">
    <property type="entry name" value="NT_ClassII-CCAase"/>
    <property type="match status" value="1"/>
</dbReference>
<evidence type="ECO:0000256" key="1">
    <source>
        <dbReference type="ARBA" id="ARBA00001946"/>
    </source>
</evidence>
<evidence type="ECO:0000256" key="9">
    <source>
        <dbReference type="RuleBase" id="RU003953"/>
    </source>
</evidence>
<dbReference type="InterPro" id="IPR032810">
    <property type="entry name" value="CCA-adding_enz_C"/>
</dbReference>
<dbReference type="Pfam" id="PF13735">
    <property type="entry name" value="tRNA_NucTran2_2"/>
    <property type="match status" value="1"/>
</dbReference>